<dbReference type="InterPro" id="IPR008271">
    <property type="entry name" value="Ser/Thr_kinase_AS"/>
</dbReference>
<comment type="similarity">
    <text evidence="1">Belongs to the protein kinase superfamily. STE Ser/Thr protein kinase family. STE20 subfamily.</text>
</comment>
<reference evidence="5" key="1">
    <citation type="submission" date="2009-02" db="EMBL/GenBank/DDBJ databases">
        <title>The Genome Sequence of Ajellomyces capsulatus strain G186AR.</title>
        <authorList>
            <consortium name="The Broad Institute Genome Sequencing Platform"/>
            <person name="Champion M."/>
            <person name="Cuomo C."/>
            <person name="Ma L.-J."/>
            <person name="Henn M.R."/>
            <person name="Sil A."/>
            <person name="Goldman B."/>
            <person name="Young S.K."/>
            <person name="Kodira C.D."/>
            <person name="Zeng Q."/>
            <person name="Koehrsen M."/>
            <person name="Alvarado L."/>
            <person name="Berlin A."/>
            <person name="Borenstein D."/>
            <person name="Chen Z."/>
            <person name="Engels R."/>
            <person name="Freedman E."/>
            <person name="Gellesch M."/>
            <person name="Goldberg J."/>
            <person name="Griggs A."/>
            <person name="Gujja S."/>
            <person name="Heiman D."/>
            <person name="Hepburn T."/>
            <person name="Howarth C."/>
            <person name="Jen D."/>
            <person name="Larson L."/>
            <person name="Lewis B."/>
            <person name="Mehta T."/>
            <person name="Park D."/>
            <person name="Pearson M."/>
            <person name="Roberts A."/>
            <person name="Saif S."/>
            <person name="Shea T."/>
            <person name="Shenoy N."/>
            <person name="Sisk P."/>
            <person name="Stolte C."/>
            <person name="Sykes S."/>
            <person name="Walk T."/>
            <person name="White J."/>
            <person name="Yandava C."/>
            <person name="Klein B."/>
            <person name="McEwen J.G."/>
            <person name="Puccia R."/>
            <person name="Goldman G.H."/>
            <person name="Felipe M.S."/>
            <person name="Nino-Vega G."/>
            <person name="San-Blas G."/>
            <person name="Taylor J."/>
            <person name="Mendoza L."/>
            <person name="Galagan J."/>
            <person name="Nusbaum C."/>
            <person name="Birren B."/>
        </authorList>
    </citation>
    <scope>NUCLEOTIDE SEQUENCE</scope>
    <source>
        <strain evidence="5">G186AR</strain>
    </source>
</reference>
<sequence length="288" mass="32849">MTGLFHLGQLLKGKRDRYIITKELQESVWLAKSQNKQHVIIKGVRHFRLTNESDVLYRFQNRTPFIRPLLDEIIDPSDPPAIVLRHLDDHLLNASSAQKLTTPEVKYIAKRILEALKLLHADGFVHTDVKPDNVLVNYGVGDIRFTDVQLADMGSTVPANSAYAKDGDMIGAPIWRSPEAHLQIGWDTPTDIWSFGALDYELKILMRQCQFFGPFPLSYQEIAGAETLNILSYIHQSLAPGMQKPFALISEREVSKEDKNFILKIMKLDPRDRPSAGTLLEDEWFRIE</sequence>
<dbReference type="RefSeq" id="XP_045287258.1">
    <property type="nucleotide sequence ID" value="XM_045432046.1"/>
</dbReference>
<dbReference type="AlphaFoldDB" id="C0NPB7"/>
<evidence type="ECO:0000313" key="5">
    <source>
        <dbReference type="EMBL" id="EEH06777.1"/>
    </source>
</evidence>
<dbReference type="PANTHER" id="PTHR45832:SF22">
    <property type="entry name" value="SERINE_THREONINE-PROTEIN KINASE SAMKA-RELATED"/>
    <property type="match status" value="1"/>
</dbReference>
<gene>
    <name evidence="5" type="ORF">HCBG_04997</name>
</gene>
<dbReference type="SMART" id="SM00220">
    <property type="entry name" value="S_TKc"/>
    <property type="match status" value="1"/>
</dbReference>
<evidence type="ECO:0000313" key="6">
    <source>
        <dbReference type="Proteomes" id="UP000001631"/>
    </source>
</evidence>
<keyword evidence="6" id="KW-1185">Reference proteome</keyword>
<evidence type="ECO:0000256" key="3">
    <source>
        <dbReference type="ARBA" id="ARBA00022840"/>
    </source>
</evidence>
<organism evidence="5 6">
    <name type="scientific">Ajellomyces capsulatus (strain G186AR / H82 / ATCC MYA-2454 / RMSCC 2432)</name>
    <name type="common">Darling's disease fungus</name>
    <name type="synonym">Histoplasma capsulatum</name>
    <dbReference type="NCBI Taxonomy" id="447093"/>
    <lineage>
        <taxon>Eukaryota</taxon>
        <taxon>Fungi</taxon>
        <taxon>Dikarya</taxon>
        <taxon>Ascomycota</taxon>
        <taxon>Pezizomycotina</taxon>
        <taxon>Eurotiomycetes</taxon>
        <taxon>Eurotiomycetidae</taxon>
        <taxon>Onygenales</taxon>
        <taxon>Ajellomycetaceae</taxon>
        <taxon>Histoplasma</taxon>
    </lineage>
</organism>
<protein>
    <recommendedName>
        <fullName evidence="4">Protein kinase domain-containing protein</fullName>
    </recommendedName>
</protein>
<dbReference type="Pfam" id="PF00069">
    <property type="entry name" value="Pkinase"/>
    <property type="match status" value="1"/>
</dbReference>
<evidence type="ECO:0000259" key="4">
    <source>
        <dbReference type="PROSITE" id="PS50011"/>
    </source>
</evidence>
<dbReference type="Gene3D" id="1.10.510.10">
    <property type="entry name" value="Transferase(Phosphotransferase) domain 1"/>
    <property type="match status" value="1"/>
</dbReference>
<dbReference type="GeneID" id="69038013"/>
<proteinExistence type="inferred from homology"/>
<dbReference type="PROSITE" id="PS00108">
    <property type="entry name" value="PROTEIN_KINASE_ST"/>
    <property type="match status" value="1"/>
</dbReference>
<keyword evidence="3" id="KW-0067">ATP-binding</keyword>
<dbReference type="InterPro" id="IPR000719">
    <property type="entry name" value="Prot_kinase_dom"/>
</dbReference>
<dbReference type="GO" id="GO:0004672">
    <property type="term" value="F:protein kinase activity"/>
    <property type="evidence" value="ECO:0007669"/>
    <property type="project" value="InterPro"/>
</dbReference>
<dbReference type="PANTHER" id="PTHR45832">
    <property type="entry name" value="SERINE/THREONINE-PROTEIN KINASE SAMKA-RELATED-RELATED"/>
    <property type="match status" value="1"/>
</dbReference>
<dbReference type="VEuPathDB" id="FungiDB:I7I50_08346"/>
<evidence type="ECO:0000256" key="2">
    <source>
        <dbReference type="ARBA" id="ARBA00022741"/>
    </source>
</evidence>
<name>C0NPB7_AJECG</name>
<dbReference type="SUPFAM" id="SSF56112">
    <property type="entry name" value="Protein kinase-like (PK-like)"/>
    <property type="match status" value="1"/>
</dbReference>
<dbReference type="InParanoid" id="C0NPB7"/>
<keyword evidence="2" id="KW-0547">Nucleotide-binding</keyword>
<dbReference type="Proteomes" id="UP000001631">
    <property type="component" value="Unassembled WGS sequence"/>
</dbReference>
<evidence type="ECO:0000256" key="1">
    <source>
        <dbReference type="ARBA" id="ARBA00008874"/>
    </source>
</evidence>
<dbReference type="GO" id="GO:0005524">
    <property type="term" value="F:ATP binding"/>
    <property type="evidence" value="ECO:0007669"/>
    <property type="project" value="UniProtKB-KW"/>
</dbReference>
<accession>C0NPB7</accession>
<dbReference type="STRING" id="447093.C0NPB7"/>
<dbReference type="EMBL" id="GG663368">
    <property type="protein sequence ID" value="EEH06777.1"/>
    <property type="molecule type" value="Genomic_DNA"/>
</dbReference>
<dbReference type="InterPro" id="IPR011009">
    <property type="entry name" value="Kinase-like_dom_sf"/>
</dbReference>
<dbReference type="InterPro" id="IPR051931">
    <property type="entry name" value="PAK3-like"/>
</dbReference>
<feature type="domain" description="Protein kinase" evidence="4">
    <location>
        <begin position="1"/>
        <end position="285"/>
    </location>
</feature>
<dbReference type="PROSITE" id="PS50011">
    <property type="entry name" value="PROTEIN_KINASE_DOM"/>
    <property type="match status" value="1"/>
</dbReference>
<dbReference type="HOGENOM" id="CLU_076146_0_0_1"/>